<dbReference type="Proteomes" id="UP001055811">
    <property type="component" value="Linkage Group LG04"/>
</dbReference>
<accession>A0ACB9DT76</accession>
<protein>
    <submittedName>
        <fullName evidence="1">Uncharacterized protein</fullName>
    </submittedName>
</protein>
<gene>
    <name evidence="1" type="ORF">L2E82_20299</name>
</gene>
<evidence type="ECO:0000313" key="1">
    <source>
        <dbReference type="EMBL" id="KAI3749683.1"/>
    </source>
</evidence>
<name>A0ACB9DT76_CICIN</name>
<comment type="caution">
    <text evidence="1">The sequence shown here is derived from an EMBL/GenBank/DDBJ whole genome shotgun (WGS) entry which is preliminary data.</text>
</comment>
<evidence type="ECO:0000313" key="2">
    <source>
        <dbReference type="Proteomes" id="UP001055811"/>
    </source>
</evidence>
<dbReference type="EMBL" id="CM042012">
    <property type="protein sequence ID" value="KAI3749683.1"/>
    <property type="molecule type" value="Genomic_DNA"/>
</dbReference>
<keyword evidence="2" id="KW-1185">Reference proteome</keyword>
<proteinExistence type="predicted"/>
<reference evidence="1 2" key="2">
    <citation type="journal article" date="2022" name="Mol. Ecol. Resour.">
        <title>The genomes of chicory, endive, great burdock and yacon provide insights into Asteraceae paleo-polyploidization history and plant inulin production.</title>
        <authorList>
            <person name="Fan W."/>
            <person name="Wang S."/>
            <person name="Wang H."/>
            <person name="Wang A."/>
            <person name="Jiang F."/>
            <person name="Liu H."/>
            <person name="Zhao H."/>
            <person name="Xu D."/>
            <person name="Zhang Y."/>
        </authorList>
    </citation>
    <scope>NUCLEOTIDE SEQUENCE [LARGE SCALE GENOMIC DNA]</scope>
    <source>
        <strain evidence="2">cv. Punajuju</strain>
        <tissue evidence="1">Leaves</tissue>
    </source>
</reference>
<sequence>MDMCFRSVSGEIRSFGTLNCFLTFYHVLLYPSTHWLYLVQPDGFLSNCIDFLLITLGWFCAVVHGASLVVYLHLFGKIIHLLSLRTNADDLFDHFSQYALYIVYIG</sequence>
<organism evidence="1 2">
    <name type="scientific">Cichorium intybus</name>
    <name type="common">Chicory</name>
    <dbReference type="NCBI Taxonomy" id="13427"/>
    <lineage>
        <taxon>Eukaryota</taxon>
        <taxon>Viridiplantae</taxon>
        <taxon>Streptophyta</taxon>
        <taxon>Embryophyta</taxon>
        <taxon>Tracheophyta</taxon>
        <taxon>Spermatophyta</taxon>
        <taxon>Magnoliopsida</taxon>
        <taxon>eudicotyledons</taxon>
        <taxon>Gunneridae</taxon>
        <taxon>Pentapetalae</taxon>
        <taxon>asterids</taxon>
        <taxon>campanulids</taxon>
        <taxon>Asterales</taxon>
        <taxon>Asteraceae</taxon>
        <taxon>Cichorioideae</taxon>
        <taxon>Cichorieae</taxon>
        <taxon>Cichoriinae</taxon>
        <taxon>Cichorium</taxon>
    </lineage>
</organism>
<reference evidence="2" key="1">
    <citation type="journal article" date="2022" name="Mol. Ecol. Resour.">
        <title>The genomes of chicory, endive, great burdock and yacon provide insights into Asteraceae palaeo-polyploidization history and plant inulin production.</title>
        <authorList>
            <person name="Fan W."/>
            <person name="Wang S."/>
            <person name="Wang H."/>
            <person name="Wang A."/>
            <person name="Jiang F."/>
            <person name="Liu H."/>
            <person name="Zhao H."/>
            <person name="Xu D."/>
            <person name="Zhang Y."/>
        </authorList>
    </citation>
    <scope>NUCLEOTIDE SEQUENCE [LARGE SCALE GENOMIC DNA]</scope>
    <source>
        <strain evidence="2">cv. Punajuju</strain>
    </source>
</reference>